<dbReference type="RefSeq" id="WP_330507291.1">
    <property type="nucleotide sequence ID" value="NZ_JAZDUE010000026.1"/>
</dbReference>
<feature type="transmembrane region" description="Helical" evidence="1">
    <location>
        <begin position="121"/>
        <end position="144"/>
    </location>
</feature>
<feature type="transmembrane region" description="Helical" evidence="1">
    <location>
        <begin position="45"/>
        <end position="67"/>
    </location>
</feature>
<feature type="transmembrane region" description="Helical" evidence="1">
    <location>
        <begin position="79"/>
        <end position="101"/>
    </location>
</feature>
<evidence type="ECO:0000256" key="1">
    <source>
        <dbReference type="SAM" id="Phobius"/>
    </source>
</evidence>
<feature type="transmembrane region" description="Helical" evidence="1">
    <location>
        <begin position="151"/>
        <end position="175"/>
    </location>
</feature>
<evidence type="ECO:0000313" key="3">
    <source>
        <dbReference type="Proteomes" id="UP001335729"/>
    </source>
</evidence>
<name>A0ABU7N008_9ACTN</name>
<keyword evidence="3" id="KW-1185">Reference proteome</keyword>
<evidence type="ECO:0000313" key="2">
    <source>
        <dbReference type="EMBL" id="MEE4025896.1"/>
    </source>
</evidence>
<feature type="transmembrane region" description="Helical" evidence="1">
    <location>
        <begin position="181"/>
        <end position="203"/>
    </location>
</feature>
<gene>
    <name evidence="2" type="ORF">V1Y59_22625</name>
</gene>
<keyword evidence="1" id="KW-1133">Transmembrane helix</keyword>
<accession>A0ABU7N008</accession>
<dbReference type="EMBL" id="JAZDUE010000026">
    <property type="protein sequence ID" value="MEE4025896.1"/>
    <property type="molecule type" value="Genomic_DNA"/>
</dbReference>
<proteinExistence type="predicted"/>
<dbReference type="Proteomes" id="UP001335729">
    <property type="component" value="Unassembled WGS sequence"/>
</dbReference>
<evidence type="ECO:0008006" key="4">
    <source>
        <dbReference type="Google" id="ProtNLM"/>
    </source>
</evidence>
<sequence>MRNINRAGIGLAVGGLLVCIGGPMHPKGSMDSLDAHMITMLESPVWVVSHVIAMVGTVLIAVSLIVLSRSLEPRTLRPFVAVTAVGASLAAVEYLPHILAVTELDQLRAGEHAPITQTHELIAALSGPVFGFGTALLAVAFAVTATRRRPLWWVIAIPAVLGGAAAGSAVPFVLVTRDVDMTVLFPGVAGMAIWFVVVGIVLARRSDKATTPPPVQADLAVA</sequence>
<keyword evidence="1" id="KW-0812">Transmembrane</keyword>
<protein>
    <recommendedName>
        <fullName evidence="4">DUF4386 family protein</fullName>
    </recommendedName>
</protein>
<organism evidence="2 3">
    <name type="scientific">Gordonia prachuapensis</name>
    <dbReference type="NCBI Taxonomy" id="3115651"/>
    <lineage>
        <taxon>Bacteria</taxon>
        <taxon>Bacillati</taxon>
        <taxon>Actinomycetota</taxon>
        <taxon>Actinomycetes</taxon>
        <taxon>Mycobacteriales</taxon>
        <taxon>Gordoniaceae</taxon>
        <taxon>Gordonia</taxon>
    </lineage>
</organism>
<comment type="caution">
    <text evidence="2">The sequence shown here is derived from an EMBL/GenBank/DDBJ whole genome shotgun (WGS) entry which is preliminary data.</text>
</comment>
<keyword evidence="1" id="KW-0472">Membrane</keyword>
<reference evidence="2 3" key="1">
    <citation type="submission" date="2024-01" db="EMBL/GenBank/DDBJ databases">
        <title>Draft genome sequence of Gordonia sp. PKS22-38.</title>
        <authorList>
            <person name="Suphannarot A."/>
            <person name="Mingma R."/>
        </authorList>
    </citation>
    <scope>NUCLEOTIDE SEQUENCE [LARGE SCALE GENOMIC DNA]</scope>
    <source>
        <strain evidence="2 3">PKS22-38</strain>
    </source>
</reference>